<dbReference type="GO" id="GO:0043022">
    <property type="term" value="F:ribosome binding"/>
    <property type="evidence" value="ECO:0007669"/>
    <property type="project" value="UniProtKB-UniRule"/>
</dbReference>
<gene>
    <name evidence="11" type="primary">uup</name>
    <name evidence="14" type="ORF">H0E84_13290</name>
</gene>
<evidence type="ECO:0000313" key="15">
    <source>
        <dbReference type="Proteomes" id="UP000578091"/>
    </source>
</evidence>
<dbReference type="PROSITE" id="PS50893">
    <property type="entry name" value="ABC_TRANSPORTER_2"/>
    <property type="match status" value="2"/>
</dbReference>
<dbReference type="FunFam" id="3.40.50.300:FF:000309">
    <property type="entry name" value="ABC transporter ATP-binding protein"/>
    <property type="match status" value="1"/>
</dbReference>
<evidence type="ECO:0000256" key="11">
    <source>
        <dbReference type="HAMAP-Rule" id="MF_00848"/>
    </source>
</evidence>
<keyword evidence="7 11" id="KW-0238">DNA-binding</keyword>
<feature type="domain" description="ABC transporter" evidence="13">
    <location>
        <begin position="4"/>
        <end position="248"/>
    </location>
</feature>
<dbReference type="InterPro" id="IPR037118">
    <property type="entry name" value="Val-tRNA_synth_C_sf"/>
</dbReference>
<protein>
    <recommendedName>
        <fullName evidence="11">ATP-binding protein Uup</fullName>
        <ecNumber evidence="11">3.6.1.-</ecNumber>
    </recommendedName>
</protein>
<dbReference type="Pfam" id="PF16326">
    <property type="entry name" value="ABC_tran_CTD"/>
    <property type="match status" value="1"/>
</dbReference>
<sequence length="649" mass="70970">MPLITLNAVDVSVGGPLLLERAELSIESGERIALIGRNGAGKSTLLRVLAGEQAPDDGEVRRADGVRVARLEQEVPPGAGGDVFDVVAAGLGDLGAALAEYHHLLHADDLDTDALAAAQARIEAGGGWELDRRVGEILTRLDLDGDVAFASLSGGMKRRVLLARALVAAPDLLLLDEPTNHLDIAAIDWLEEFLRGWPGALVFVTHDRRFLRALATRIVEIERGRVTSWPGDWGNYLRRREERLNAESQENARFDKLLAQEEAWIRQGIKARRTRDEGRVRRLQAMRSERAQRRDPAGSVRMQAAQAGASGKKVIEARGVSFRYGDGRPLLEDFSTTILRGDRIGLIGPNGSGKTTLLRLLLGGLQPQAGEMRIGTQLQVAYFDQYRAALREDWNALENVAEGQEFLEINGQRKHVIGYLQDFLFTPERARAPITRLSGGERNRLLLAKLFAQPSNLLVMDEPTNDLDVETLELLEDLLAEYPGTLLLVSHDRDFLDNVVTSTLVMEGNGRVGEYVGGYSDWLRQRPARAAPSPPAPVAAAAPPPDVAAPAKSGAPRAAGTGEDSAGPAAPRARRKLGYKDARELEQLPARIERLEEELAALTAAMADPAFYRREQDAIADHHGALADRQAELERAYARWEALERASGD</sequence>
<evidence type="ECO:0000256" key="9">
    <source>
        <dbReference type="ARBA" id="ARBA00049360"/>
    </source>
</evidence>
<dbReference type="GO" id="GO:0005524">
    <property type="term" value="F:ATP binding"/>
    <property type="evidence" value="ECO:0007669"/>
    <property type="project" value="UniProtKB-UniRule"/>
</dbReference>
<feature type="domain" description="ABC transporter" evidence="13">
    <location>
        <begin position="315"/>
        <end position="533"/>
    </location>
</feature>
<accession>A0A853JFR0</accession>
<keyword evidence="8 11" id="KW-0234">DNA repair</keyword>
<dbReference type="AlphaFoldDB" id="A0A853JFR0"/>
<dbReference type="Pfam" id="PF00005">
    <property type="entry name" value="ABC_tran"/>
    <property type="match status" value="2"/>
</dbReference>
<comment type="catalytic activity">
    <reaction evidence="9 11">
        <text>ATP + H2O = ADP + phosphate + H(+)</text>
        <dbReference type="Rhea" id="RHEA:13065"/>
        <dbReference type="ChEBI" id="CHEBI:15377"/>
        <dbReference type="ChEBI" id="CHEBI:15378"/>
        <dbReference type="ChEBI" id="CHEBI:30616"/>
        <dbReference type="ChEBI" id="CHEBI:43474"/>
        <dbReference type="ChEBI" id="CHEBI:456216"/>
    </reaction>
</comment>
<dbReference type="PANTHER" id="PTHR42855:SF1">
    <property type="entry name" value="ABC TRANSPORTER DOMAIN-CONTAINING PROTEIN"/>
    <property type="match status" value="1"/>
</dbReference>
<evidence type="ECO:0000256" key="7">
    <source>
        <dbReference type="ARBA" id="ARBA00023125"/>
    </source>
</evidence>
<keyword evidence="3 11" id="KW-0547">Nucleotide-binding</keyword>
<evidence type="ECO:0000256" key="3">
    <source>
        <dbReference type="ARBA" id="ARBA00022741"/>
    </source>
</evidence>
<dbReference type="GO" id="GO:0016887">
    <property type="term" value="F:ATP hydrolysis activity"/>
    <property type="evidence" value="ECO:0007669"/>
    <property type="project" value="UniProtKB-UniRule"/>
</dbReference>
<dbReference type="InterPro" id="IPR032781">
    <property type="entry name" value="ABC_tran_Xtn"/>
</dbReference>
<keyword evidence="15" id="KW-1185">Reference proteome</keyword>
<dbReference type="CDD" id="cd03221">
    <property type="entry name" value="ABCF_EF-3"/>
    <property type="match status" value="2"/>
</dbReference>
<keyword evidence="5 11" id="KW-0378">Hydrolase</keyword>
<name>A0A853JFR0_9GAMM</name>
<evidence type="ECO:0000256" key="2">
    <source>
        <dbReference type="ARBA" id="ARBA00022737"/>
    </source>
</evidence>
<dbReference type="GO" id="GO:0005737">
    <property type="term" value="C:cytoplasm"/>
    <property type="evidence" value="ECO:0007669"/>
    <property type="project" value="UniProtKB-SubCell"/>
</dbReference>
<dbReference type="PROSITE" id="PS00211">
    <property type="entry name" value="ABC_TRANSPORTER_1"/>
    <property type="match status" value="2"/>
</dbReference>
<feature type="binding site" evidence="11">
    <location>
        <begin position="348"/>
        <end position="355"/>
    </location>
    <ligand>
        <name>ATP</name>
        <dbReference type="ChEBI" id="CHEBI:30616"/>
        <label>2</label>
    </ligand>
</feature>
<dbReference type="EC" id="3.6.1.-" evidence="11"/>
<dbReference type="InterPro" id="IPR051309">
    <property type="entry name" value="ABCF_ATPase"/>
</dbReference>
<dbReference type="Gene3D" id="1.10.287.380">
    <property type="entry name" value="Valyl-tRNA synthetase, C-terminal domain"/>
    <property type="match status" value="1"/>
</dbReference>
<comment type="caution">
    <text evidence="14">The sequence shown here is derived from an EMBL/GenBank/DDBJ whole genome shotgun (WGS) entry which is preliminary data.</text>
</comment>
<feature type="compositionally biased region" description="Pro residues" evidence="12">
    <location>
        <begin position="532"/>
        <end position="547"/>
    </location>
</feature>
<dbReference type="InterPro" id="IPR032524">
    <property type="entry name" value="ABC_tran_C"/>
</dbReference>
<dbReference type="PANTHER" id="PTHR42855">
    <property type="entry name" value="ABC TRANSPORTER ATP-BINDING SUBUNIT"/>
    <property type="match status" value="1"/>
</dbReference>
<dbReference type="SUPFAM" id="SSF52540">
    <property type="entry name" value="P-loop containing nucleoside triphosphate hydrolases"/>
    <property type="match status" value="2"/>
</dbReference>
<feature type="binding site" evidence="11">
    <location>
        <begin position="36"/>
        <end position="43"/>
    </location>
    <ligand>
        <name>ATP</name>
        <dbReference type="ChEBI" id="CHEBI:30616"/>
        <label>1</label>
    </ligand>
</feature>
<evidence type="ECO:0000313" key="14">
    <source>
        <dbReference type="EMBL" id="NZA27360.1"/>
    </source>
</evidence>
<dbReference type="FunFam" id="3.40.50.300:FF:000011">
    <property type="entry name" value="Putative ABC transporter ATP-binding component"/>
    <property type="match status" value="1"/>
</dbReference>
<dbReference type="RefSeq" id="WP_180679140.1">
    <property type="nucleotide sequence ID" value="NZ_JACCKA010000074.1"/>
</dbReference>
<keyword evidence="4 11" id="KW-0227">DNA damage</keyword>
<keyword evidence="2 11" id="KW-0677">Repeat</keyword>
<evidence type="ECO:0000256" key="12">
    <source>
        <dbReference type="SAM" id="MobiDB-lite"/>
    </source>
</evidence>
<dbReference type="GO" id="GO:0006281">
    <property type="term" value="P:DNA repair"/>
    <property type="evidence" value="ECO:0007669"/>
    <property type="project" value="UniProtKB-KW"/>
</dbReference>
<keyword evidence="1 11" id="KW-0963">Cytoplasm</keyword>
<comment type="subcellular location">
    <subcellularLocation>
        <location evidence="11">Cytoplasm</location>
    </subcellularLocation>
    <text evidence="11">Associates with ribosomes.</text>
</comment>
<keyword evidence="6 11" id="KW-0067">ATP-binding</keyword>
<reference evidence="14 15" key="1">
    <citation type="submission" date="2020-07" db="EMBL/GenBank/DDBJ databases">
        <title>Luteimonas sp. SJ-92.</title>
        <authorList>
            <person name="Huang X.-X."/>
            <person name="Xu L."/>
            <person name="Sun J.-Q."/>
        </authorList>
    </citation>
    <scope>NUCLEOTIDE SEQUENCE [LARGE SCALE GENOMIC DNA]</scope>
    <source>
        <strain evidence="14 15">SJ-92</strain>
    </source>
</reference>
<dbReference type="EMBL" id="JACCKA010000074">
    <property type="protein sequence ID" value="NZA27360.1"/>
    <property type="molecule type" value="Genomic_DNA"/>
</dbReference>
<dbReference type="InterPro" id="IPR003439">
    <property type="entry name" value="ABC_transporter-like_ATP-bd"/>
</dbReference>
<dbReference type="InterPro" id="IPR043686">
    <property type="entry name" value="Uup"/>
</dbReference>
<dbReference type="InterPro" id="IPR003593">
    <property type="entry name" value="AAA+_ATPase"/>
</dbReference>
<dbReference type="Pfam" id="PF12848">
    <property type="entry name" value="ABC_tran_Xtn"/>
    <property type="match status" value="1"/>
</dbReference>
<dbReference type="InterPro" id="IPR027417">
    <property type="entry name" value="P-loop_NTPase"/>
</dbReference>
<organism evidence="14 15">
    <name type="scientific">Luteimonas salinisoli</name>
    <dbReference type="NCBI Taxonomy" id="2752307"/>
    <lineage>
        <taxon>Bacteria</taxon>
        <taxon>Pseudomonadati</taxon>
        <taxon>Pseudomonadota</taxon>
        <taxon>Gammaproteobacteria</taxon>
        <taxon>Lysobacterales</taxon>
        <taxon>Lysobacteraceae</taxon>
        <taxon>Luteimonas</taxon>
    </lineage>
</organism>
<dbReference type="Proteomes" id="UP000578091">
    <property type="component" value="Unassembled WGS sequence"/>
</dbReference>
<feature type="compositionally biased region" description="Low complexity" evidence="12">
    <location>
        <begin position="548"/>
        <end position="560"/>
    </location>
</feature>
<evidence type="ECO:0000256" key="1">
    <source>
        <dbReference type="ARBA" id="ARBA00022490"/>
    </source>
</evidence>
<evidence type="ECO:0000256" key="5">
    <source>
        <dbReference type="ARBA" id="ARBA00022801"/>
    </source>
</evidence>
<dbReference type="SMART" id="SM00382">
    <property type="entry name" value="AAA"/>
    <property type="match status" value="2"/>
</dbReference>
<dbReference type="HAMAP" id="MF_00848">
    <property type="entry name" value="Uup"/>
    <property type="match status" value="1"/>
</dbReference>
<comment type="similarity">
    <text evidence="10 11">Belongs to the ABC transporter superfamily. ABCF family. Uup subfamily.</text>
</comment>
<comment type="function">
    <text evidence="11">Probably plays a role in ribosome assembly or function. May be involved in resolution of branched DNA intermediates that result from template switching in postreplication gaps. Binds DNA and has ATPase activity.</text>
</comment>
<dbReference type="InterPro" id="IPR017871">
    <property type="entry name" value="ABC_transporter-like_CS"/>
</dbReference>
<evidence type="ECO:0000256" key="6">
    <source>
        <dbReference type="ARBA" id="ARBA00022840"/>
    </source>
</evidence>
<evidence type="ECO:0000256" key="8">
    <source>
        <dbReference type="ARBA" id="ARBA00023204"/>
    </source>
</evidence>
<dbReference type="Gene3D" id="3.40.50.300">
    <property type="entry name" value="P-loop containing nucleotide triphosphate hydrolases"/>
    <property type="match status" value="2"/>
</dbReference>
<dbReference type="GO" id="GO:0003677">
    <property type="term" value="F:DNA binding"/>
    <property type="evidence" value="ECO:0007669"/>
    <property type="project" value="UniProtKB-UniRule"/>
</dbReference>
<evidence type="ECO:0000256" key="10">
    <source>
        <dbReference type="ARBA" id="ARBA00061478"/>
    </source>
</evidence>
<evidence type="ECO:0000259" key="13">
    <source>
        <dbReference type="PROSITE" id="PS50893"/>
    </source>
</evidence>
<evidence type="ECO:0000256" key="4">
    <source>
        <dbReference type="ARBA" id="ARBA00022763"/>
    </source>
</evidence>
<feature type="region of interest" description="Disordered" evidence="12">
    <location>
        <begin position="527"/>
        <end position="578"/>
    </location>
</feature>
<proteinExistence type="inferred from homology"/>